<evidence type="ECO:0000256" key="9">
    <source>
        <dbReference type="ARBA" id="ARBA00023065"/>
    </source>
</evidence>
<evidence type="ECO:0000313" key="14">
    <source>
        <dbReference type="EMBL" id="TDY62958.1"/>
    </source>
</evidence>
<dbReference type="Pfam" id="PF00520">
    <property type="entry name" value="Ion_trans"/>
    <property type="match status" value="1"/>
</dbReference>
<gene>
    <name evidence="14" type="ORF">C8D99_103178</name>
</gene>
<dbReference type="GO" id="GO:0005249">
    <property type="term" value="F:voltage-gated potassium channel activity"/>
    <property type="evidence" value="ECO:0007669"/>
    <property type="project" value="InterPro"/>
</dbReference>
<dbReference type="Gene3D" id="1.10.287.70">
    <property type="match status" value="1"/>
</dbReference>
<feature type="domain" description="Ion transport" evidence="13">
    <location>
        <begin position="14"/>
        <end position="215"/>
    </location>
</feature>
<evidence type="ECO:0000256" key="6">
    <source>
        <dbReference type="ARBA" id="ARBA00022882"/>
    </source>
</evidence>
<keyword evidence="2" id="KW-0813">Transport</keyword>
<dbReference type="PANTHER" id="PTHR11537">
    <property type="entry name" value="VOLTAGE-GATED POTASSIUM CHANNEL"/>
    <property type="match status" value="1"/>
</dbReference>
<keyword evidence="9" id="KW-0406">Ion transport</keyword>
<accession>A0A4R8MDD4</accession>
<evidence type="ECO:0000256" key="3">
    <source>
        <dbReference type="ARBA" id="ARBA00022538"/>
    </source>
</evidence>
<evidence type="ECO:0000256" key="11">
    <source>
        <dbReference type="ARBA" id="ARBA00023303"/>
    </source>
</evidence>
<evidence type="ECO:0000256" key="2">
    <source>
        <dbReference type="ARBA" id="ARBA00022448"/>
    </source>
</evidence>
<evidence type="ECO:0000259" key="13">
    <source>
        <dbReference type="Pfam" id="PF00520"/>
    </source>
</evidence>
<keyword evidence="8 12" id="KW-1133">Transmembrane helix</keyword>
<feature type="transmembrane region" description="Helical" evidence="12">
    <location>
        <begin position="191"/>
        <end position="217"/>
    </location>
</feature>
<dbReference type="InterPro" id="IPR027359">
    <property type="entry name" value="Volt_channel_dom_sf"/>
</dbReference>
<sequence>MFLLKNREKALRRYDFFLIFLAVASVGLIIAEERMDFTETEEGIFGFVDTAIWLIFVADYFTRFYLAADKKHYVKTHIIELIAILPFDALFKGLRSLRIFRMLRSTRALRALRLLRLAAYFGRAHRYASRFLRQHNFQYVLFFTVLTILIGAAAVRYFEQMGFYDALWWAFVTATTVGYGDISPSTAGGRIVAIMLMLVGIGFISTLTGTIASFFVAPAPEPEAKPRNEFLSLALRRLEDFQNLSPEEVREICAVLQGLKEKQ</sequence>
<evidence type="ECO:0000256" key="12">
    <source>
        <dbReference type="SAM" id="Phobius"/>
    </source>
</evidence>
<keyword evidence="7" id="KW-0630">Potassium</keyword>
<evidence type="ECO:0000256" key="10">
    <source>
        <dbReference type="ARBA" id="ARBA00023136"/>
    </source>
</evidence>
<dbReference type="InterPro" id="IPR005821">
    <property type="entry name" value="Ion_trans_dom"/>
</dbReference>
<dbReference type="Proteomes" id="UP000295066">
    <property type="component" value="Unassembled WGS sequence"/>
</dbReference>
<feature type="transmembrane region" description="Helical" evidence="12">
    <location>
        <begin position="136"/>
        <end position="155"/>
    </location>
</feature>
<comment type="subcellular location">
    <subcellularLocation>
        <location evidence="1">Membrane</location>
        <topology evidence="1">Multi-pass membrane protein</topology>
    </subcellularLocation>
</comment>
<keyword evidence="11 14" id="KW-0407">Ion channel</keyword>
<dbReference type="AlphaFoldDB" id="A0A4R8MDD4"/>
<keyword evidence="5" id="KW-0631">Potassium channel</keyword>
<feature type="transmembrane region" description="Helical" evidence="12">
    <location>
        <begin position="12"/>
        <end position="31"/>
    </location>
</feature>
<keyword evidence="15" id="KW-1185">Reference proteome</keyword>
<feature type="transmembrane region" description="Helical" evidence="12">
    <location>
        <begin position="43"/>
        <end position="62"/>
    </location>
</feature>
<dbReference type="RefSeq" id="WP_133956630.1">
    <property type="nucleotide sequence ID" value="NZ_SORI01000003.1"/>
</dbReference>
<evidence type="ECO:0000313" key="15">
    <source>
        <dbReference type="Proteomes" id="UP000295066"/>
    </source>
</evidence>
<evidence type="ECO:0000256" key="5">
    <source>
        <dbReference type="ARBA" id="ARBA00022826"/>
    </source>
</evidence>
<evidence type="ECO:0000256" key="8">
    <source>
        <dbReference type="ARBA" id="ARBA00022989"/>
    </source>
</evidence>
<dbReference type="PRINTS" id="PR00169">
    <property type="entry name" value="KCHANNEL"/>
</dbReference>
<organism evidence="14 15">
    <name type="scientific">Aminivibrio pyruvatiphilus</name>
    <dbReference type="NCBI Taxonomy" id="1005740"/>
    <lineage>
        <taxon>Bacteria</taxon>
        <taxon>Thermotogati</taxon>
        <taxon>Synergistota</taxon>
        <taxon>Synergistia</taxon>
        <taxon>Synergistales</taxon>
        <taxon>Aminobacteriaceae</taxon>
        <taxon>Aminivibrio</taxon>
    </lineage>
</organism>
<comment type="caution">
    <text evidence="14">The sequence shown here is derived from an EMBL/GenBank/DDBJ whole genome shotgun (WGS) entry which is preliminary data.</text>
</comment>
<evidence type="ECO:0000256" key="1">
    <source>
        <dbReference type="ARBA" id="ARBA00004141"/>
    </source>
</evidence>
<dbReference type="InterPro" id="IPR028325">
    <property type="entry name" value="VG_K_chnl"/>
</dbReference>
<keyword evidence="3" id="KW-0633">Potassium transport</keyword>
<protein>
    <submittedName>
        <fullName evidence="14">Voltage-gated potassium channel</fullName>
    </submittedName>
</protein>
<keyword evidence="6" id="KW-0851">Voltage-gated channel</keyword>
<evidence type="ECO:0000256" key="7">
    <source>
        <dbReference type="ARBA" id="ARBA00022958"/>
    </source>
</evidence>
<name>A0A4R8MDD4_9BACT</name>
<dbReference type="Gene3D" id="1.20.120.350">
    <property type="entry name" value="Voltage-gated potassium channels. Chain C"/>
    <property type="match status" value="1"/>
</dbReference>
<dbReference type="EMBL" id="SORI01000003">
    <property type="protein sequence ID" value="TDY62958.1"/>
    <property type="molecule type" value="Genomic_DNA"/>
</dbReference>
<reference evidence="14 15" key="1">
    <citation type="submission" date="2019-03" db="EMBL/GenBank/DDBJ databases">
        <title>Genomic Encyclopedia of Type Strains, Phase IV (KMG-IV): sequencing the most valuable type-strain genomes for metagenomic binning, comparative biology and taxonomic classification.</title>
        <authorList>
            <person name="Goeker M."/>
        </authorList>
    </citation>
    <scope>NUCLEOTIDE SEQUENCE [LARGE SCALE GENOMIC DNA]</scope>
    <source>
        <strain evidence="14 15">DSM 25964</strain>
    </source>
</reference>
<dbReference type="PANTHER" id="PTHR11537:SF254">
    <property type="entry name" value="POTASSIUM VOLTAGE-GATED CHANNEL PROTEIN SHAB"/>
    <property type="match status" value="1"/>
</dbReference>
<keyword evidence="10 12" id="KW-0472">Membrane</keyword>
<evidence type="ECO:0000256" key="4">
    <source>
        <dbReference type="ARBA" id="ARBA00022692"/>
    </source>
</evidence>
<dbReference type="OrthoDB" id="9810759at2"/>
<proteinExistence type="predicted"/>
<dbReference type="SUPFAM" id="SSF81324">
    <property type="entry name" value="Voltage-gated potassium channels"/>
    <property type="match status" value="1"/>
</dbReference>
<dbReference type="GO" id="GO:0008076">
    <property type="term" value="C:voltage-gated potassium channel complex"/>
    <property type="evidence" value="ECO:0007669"/>
    <property type="project" value="InterPro"/>
</dbReference>
<dbReference type="GO" id="GO:0001508">
    <property type="term" value="P:action potential"/>
    <property type="evidence" value="ECO:0007669"/>
    <property type="project" value="TreeGrafter"/>
</dbReference>
<keyword evidence="4 12" id="KW-0812">Transmembrane</keyword>